<feature type="transmembrane region" description="Helical" evidence="24">
    <location>
        <begin position="78"/>
        <end position="97"/>
    </location>
</feature>
<feature type="transmembrane region" description="Helical" evidence="24">
    <location>
        <begin position="45"/>
        <end position="66"/>
    </location>
</feature>
<evidence type="ECO:0000256" key="12">
    <source>
        <dbReference type="ARBA" id="ARBA00022695"/>
    </source>
</evidence>
<evidence type="ECO:0000256" key="20">
    <source>
        <dbReference type="ARBA" id="ARBA00032253"/>
    </source>
</evidence>
<feature type="transmembrane region" description="Helical" evidence="24">
    <location>
        <begin position="159"/>
        <end position="178"/>
    </location>
</feature>
<evidence type="ECO:0000256" key="9">
    <source>
        <dbReference type="ARBA" id="ARBA00022516"/>
    </source>
</evidence>
<evidence type="ECO:0000256" key="13">
    <source>
        <dbReference type="ARBA" id="ARBA00022989"/>
    </source>
</evidence>
<dbReference type="PANTHER" id="PTHR46382">
    <property type="entry name" value="PHOSPHATIDATE CYTIDYLYLTRANSFERASE"/>
    <property type="match status" value="1"/>
</dbReference>
<keyword evidence="8" id="KW-1003">Cell membrane</keyword>
<evidence type="ECO:0000256" key="24">
    <source>
        <dbReference type="SAM" id="Phobius"/>
    </source>
</evidence>
<dbReference type="EMBL" id="CP146843">
    <property type="protein sequence ID" value="WYY26455.1"/>
    <property type="molecule type" value="Genomic_DNA"/>
</dbReference>
<evidence type="ECO:0000313" key="25">
    <source>
        <dbReference type="EMBL" id="WYY26455.1"/>
    </source>
</evidence>
<evidence type="ECO:0000256" key="1">
    <source>
        <dbReference type="ARBA" id="ARBA00001698"/>
    </source>
</evidence>
<dbReference type="GO" id="GO:0016779">
    <property type="term" value="F:nucleotidyltransferase activity"/>
    <property type="evidence" value="ECO:0007669"/>
    <property type="project" value="UniProtKB-KW"/>
</dbReference>
<evidence type="ECO:0000256" key="14">
    <source>
        <dbReference type="ARBA" id="ARBA00023098"/>
    </source>
</evidence>
<feature type="transmembrane region" description="Helical" evidence="24">
    <location>
        <begin position="12"/>
        <end position="33"/>
    </location>
</feature>
<accession>A0ABZ2UBT8</accession>
<evidence type="ECO:0000256" key="4">
    <source>
        <dbReference type="ARBA" id="ARBA00005189"/>
    </source>
</evidence>
<evidence type="ECO:0000256" key="16">
    <source>
        <dbReference type="ARBA" id="ARBA00023209"/>
    </source>
</evidence>
<comment type="pathway">
    <text evidence="4">Lipid metabolism.</text>
</comment>
<feature type="transmembrane region" description="Helical" evidence="24">
    <location>
        <begin position="293"/>
        <end position="311"/>
    </location>
</feature>
<keyword evidence="16" id="KW-0594">Phospholipid biosynthesis</keyword>
<evidence type="ECO:0000313" key="26">
    <source>
        <dbReference type="Proteomes" id="UP001484199"/>
    </source>
</evidence>
<evidence type="ECO:0000256" key="6">
    <source>
        <dbReference type="ARBA" id="ARBA00012487"/>
    </source>
</evidence>
<evidence type="ECO:0000256" key="3">
    <source>
        <dbReference type="ARBA" id="ARBA00005119"/>
    </source>
</evidence>
<keyword evidence="14" id="KW-0443">Lipid metabolism</keyword>
<comment type="pathway">
    <text evidence="3">Phospholipid metabolism; CDP-diacylglycerol biosynthesis; CDP-diacylglycerol from sn-glycerol 3-phosphate: step 3/3.</text>
</comment>
<feature type="transmembrane region" description="Helical" evidence="24">
    <location>
        <begin position="129"/>
        <end position="147"/>
    </location>
</feature>
<feature type="transmembrane region" description="Helical" evidence="24">
    <location>
        <begin position="221"/>
        <end position="238"/>
    </location>
</feature>
<evidence type="ECO:0000256" key="15">
    <source>
        <dbReference type="ARBA" id="ARBA00023136"/>
    </source>
</evidence>
<dbReference type="PANTHER" id="PTHR46382:SF1">
    <property type="entry name" value="PHOSPHATIDATE CYTIDYLYLTRANSFERASE"/>
    <property type="match status" value="1"/>
</dbReference>
<evidence type="ECO:0000256" key="22">
    <source>
        <dbReference type="ARBA" id="ARBA00032743"/>
    </source>
</evidence>
<dbReference type="RefSeq" id="WP_341266359.1">
    <property type="nucleotide sequence ID" value="NZ_CP146843.1"/>
</dbReference>
<evidence type="ECO:0000256" key="7">
    <source>
        <dbReference type="ARBA" id="ARBA00019373"/>
    </source>
</evidence>
<keyword evidence="9" id="KW-0444">Lipid biosynthesis</keyword>
<name>A0ABZ2UBT8_ASHYP</name>
<gene>
    <name evidence="25" type="primary">cdsA</name>
    <name evidence="25" type="ORF">AshY1_03410</name>
</gene>
<evidence type="ECO:0000256" key="21">
    <source>
        <dbReference type="ARBA" id="ARBA00032396"/>
    </source>
</evidence>
<evidence type="ECO:0000256" key="17">
    <source>
        <dbReference type="ARBA" id="ARBA00023264"/>
    </source>
</evidence>
<evidence type="ECO:0000256" key="19">
    <source>
        <dbReference type="ARBA" id="ARBA00031825"/>
    </source>
</evidence>
<dbReference type="EC" id="2.7.7.41" evidence="6"/>
<keyword evidence="26" id="KW-1185">Reference proteome</keyword>
<comment type="catalytic activity">
    <reaction evidence="1">
        <text>a 1,2-diacyl-sn-glycero-3-phosphate + CTP + H(+) = a CDP-1,2-diacyl-sn-glycerol + diphosphate</text>
        <dbReference type="Rhea" id="RHEA:16229"/>
        <dbReference type="ChEBI" id="CHEBI:15378"/>
        <dbReference type="ChEBI" id="CHEBI:33019"/>
        <dbReference type="ChEBI" id="CHEBI:37563"/>
        <dbReference type="ChEBI" id="CHEBI:58332"/>
        <dbReference type="ChEBI" id="CHEBI:58608"/>
        <dbReference type="EC" id="2.7.7.41"/>
    </reaction>
</comment>
<evidence type="ECO:0000256" key="5">
    <source>
        <dbReference type="ARBA" id="ARBA00010185"/>
    </source>
</evidence>
<evidence type="ECO:0000256" key="23">
    <source>
        <dbReference type="ARBA" id="ARBA00033406"/>
    </source>
</evidence>
<proteinExistence type="inferred from homology"/>
<protein>
    <recommendedName>
        <fullName evidence="7">Phosphatidate cytidylyltransferase</fullName>
        <ecNumber evidence="6">2.7.7.41</ecNumber>
    </recommendedName>
    <alternativeName>
        <fullName evidence="20">CDP-DAG synthase</fullName>
    </alternativeName>
    <alternativeName>
        <fullName evidence="22">CDP-DG synthase</fullName>
    </alternativeName>
    <alternativeName>
        <fullName evidence="18">CDP-diacylglycerol synthase</fullName>
    </alternativeName>
    <alternativeName>
        <fullName evidence="21">CDP-diglyceride pyrophosphorylase</fullName>
    </alternativeName>
    <alternativeName>
        <fullName evidence="23">CDP-diglyceride synthase</fullName>
    </alternativeName>
    <alternativeName>
        <fullName evidence="19">CTP:phosphatidate cytidylyltransferase</fullName>
    </alternativeName>
</protein>
<sequence length="312" mass="36956">MNYPKFNTKQKAIIKKIYVGIILFLSNLFVFYFVTNFDKENDTNIFIYLCLFFVLFILIGSIQEILKSTKLNKNKIVQVPYFLFSFLFFFLFISFLFSQVQNKSIFTKYPNITKTNLVELICLIQKDYFLFYFLFLFICLWFCFLFIRDFKTNDFNFILFILLYVVFSNACFLILIIFDSTWFLYLFVISIANDSFAFLGGILFGKHLLYPSVSPKKTWEGFFCGIIMTLIIVLFLFIEKTENPFFWMFTVCNCVISQIGDLISSKFKRDFAIKDFDNKIPGHGGLLDRFDSLLFLSFFVILFLTSPISNYI</sequence>
<evidence type="ECO:0000256" key="18">
    <source>
        <dbReference type="ARBA" id="ARBA00029893"/>
    </source>
</evidence>
<keyword evidence="12 25" id="KW-0548">Nucleotidyltransferase</keyword>
<keyword evidence="10" id="KW-0808">Transferase</keyword>
<keyword evidence="17" id="KW-1208">Phospholipid metabolism</keyword>
<dbReference type="Pfam" id="PF01148">
    <property type="entry name" value="CTP_transf_1"/>
    <property type="match status" value="1"/>
</dbReference>
<feature type="transmembrane region" description="Helical" evidence="24">
    <location>
        <begin position="184"/>
        <end position="209"/>
    </location>
</feature>
<organism evidence="25 26">
    <name type="scientific">Ash yellows phytoplasma</name>
    <dbReference type="NCBI Taxonomy" id="35780"/>
    <lineage>
        <taxon>Bacteria</taxon>
        <taxon>Bacillati</taxon>
        <taxon>Mycoplasmatota</taxon>
        <taxon>Mollicutes</taxon>
        <taxon>Acholeplasmatales</taxon>
        <taxon>Acholeplasmataceae</taxon>
        <taxon>Candidatus Phytoplasma</taxon>
        <taxon>16SrVII (Ash yellows group)</taxon>
    </lineage>
</organism>
<evidence type="ECO:0000256" key="2">
    <source>
        <dbReference type="ARBA" id="ARBA00004651"/>
    </source>
</evidence>
<evidence type="ECO:0000256" key="11">
    <source>
        <dbReference type="ARBA" id="ARBA00022692"/>
    </source>
</evidence>
<keyword evidence="11 24" id="KW-0812">Transmembrane</keyword>
<keyword evidence="13 24" id="KW-1133">Transmembrane helix</keyword>
<keyword evidence="15 24" id="KW-0472">Membrane</keyword>
<evidence type="ECO:0000256" key="10">
    <source>
        <dbReference type="ARBA" id="ARBA00022679"/>
    </source>
</evidence>
<reference evidence="25" key="1">
    <citation type="submission" date="2024-03" db="EMBL/GenBank/DDBJ databases">
        <title>The Complete Genome of 'Candidatus Phytoplasma fraxini' AshY1 from the Ash Yellows Group.</title>
        <authorList>
            <person name="Boehm J.W."/>
            <person name="Huettel B."/>
            <person name="Schneider B."/>
            <person name="Kube M."/>
        </authorList>
    </citation>
    <scope>NUCLEOTIDE SEQUENCE [LARGE SCALE GENOMIC DNA]</scope>
    <source>
        <strain evidence="25">AshY1</strain>
    </source>
</reference>
<comment type="subcellular location">
    <subcellularLocation>
        <location evidence="2">Cell membrane</location>
        <topology evidence="2">Multi-pass membrane protein</topology>
    </subcellularLocation>
</comment>
<comment type="similarity">
    <text evidence="5">Belongs to the CDS family.</text>
</comment>
<evidence type="ECO:0000256" key="8">
    <source>
        <dbReference type="ARBA" id="ARBA00022475"/>
    </source>
</evidence>
<dbReference type="Proteomes" id="UP001484199">
    <property type="component" value="Chromosome"/>
</dbReference>